<dbReference type="OrthoDB" id="9801699at2"/>
<dbReference type="SUPFAM" id="SSF51905">
    <property type="entry name" value="FAD/NAD(P)-binding domain"/>
    <property type="match status" value="1"/>
</dbReference>
<dbReference type="PANTHER" id="PTHR42720:SF1">
    <property type="entry name" value="GLYCEROL 3-PHOSPHATE OXIDASE"/>
    <property type="match status" value="1"/>
</dbReference>
<dbReference type="EMBL" id="LR214951">
    <property type="protein sequence ID" value="VEU59497.1"/>
    <property type="molecule type" value="Genomic_DNA"/>
</dbReference>
<dbReference type="AlphaFoldDB" id="A0A449A5J4"/>
<sequence>MQHVKLLYERGLKNKVNKKHLFILNKKQTLEKEPFLNKNVFGALLCNNSYAIDPYEATNEFIKTSENFGVKTMLEFHVNEIKYEDKMFTIKSKTNTEIKAKIIINAAGHYADEIAKLANYPDFEQTTKRGEYIVLSHNIKNKVSNVCFMVPTIHGKGVIVAPMLNGNFLVGPTAEDHVKKDETSFITHEKYIEIIKIGKHLIPELETEKIVSRFAGSRPIDVKTNDFVIGYAKANKHFINAAGMQSPGLSSAPAIAKEIVKLIEKTDFKLKT</sequence>
<dbReference type="InterPro" id="IPR052745">
    <property type="entry name" value="G3P_Oxidase/Oxidoreductase"/>
</dbReference>
<dbReference type="EC" id="1.4.3.19" evidence="2"/>
<dbReference type="Gene3D" id="3.50.50.60">
    <property type="entry name" value="FAD/NAD(P)-binding domain"/>
    <property type="match status" value="1"/>
</dbReference>
<reference evidence="2 3" key="1">
    <citation type="submission" date="2019-01" db="EMBL/GenBank/DDBJ databases">
        <authorList>
            <consortium name="Pathogen Informatics"/>
        </authorList>
    </citation>
    <scope>NUCLEOTIDE SEQUENCE [LARGE SCALE GENOMIC DNA]</scope>
    <source>
        <strain evidence="2 3">NCTC10166</strain>
    </source>
</reference>
<proteinExistence type="predicted"/>
<dbReference type="PANTHER" id="PTHR42720">
    <property type="entry name" value="GLYCEROL-3-PHOSPHATE DEHYDROGENASE"/>
    <property type="match status" value="1"/>
</dbReference>
<dbReference type="KEGG" id="mnu:NCTC10166_00475"/>
<organism evidence="2 3">
    <name type="scientific">Mesomycoplasma neurolyticum</name>
    <dbReference type="NCBI Taxonomy" id="2120"/>
    <lineage>
        <taxon>Bacteria</taxon>
        <taxon>Bacillati</taxon>
        <taxon>Mycoplasmatota</taxon>
        <taxon>Mycoplasmoidales</taxon>
        <taxon>Metamycoplasmataceae</taxon>
        <taxon>Mesomycoplasma</taxon>
    </lineage>
</organism>
<feature type="domain" description="FAD dependent oxidoreductase" evidence="1">
    <location>
        <begin position="19"/>
        <end position="261"/>
    </location>
</feature>
<dbReference type="InterPro" id="IPR006076">
    <property type="entry name" value="FAD-dep_OxRdtase"/>
</dbReference>
<dbReference type="Pfam" id="PF01266">
    <property type="entry name" value="DAO"/>
    <property type="match status" value="1"/>
</dbReference>
<keyword evidence="2" id="KW-0560">Oxidoreductase</keyword>
<accession>A0A449A5J4</accession>
<evidence type="ECO:0000313" key="3">
    <source>
        <dbReference type="Proteomes" id="UP000289440"/>
    </source>
</evidence>
<evidence type="ECO:0000259" key="1">
    <source>
        <dbReference type="Pfam" id="PF01266"/>
    </source>
</evidence>
<dbReference type="SUPFAM" id="SSF54373">
    <property type="entry name" value="FAD-linked reductases, C-terminal domain"/>
    <property type="match status" value="1"/>
</dbReference>
<keyword evidence="3" id="KW-1185">Reference proteome</keyword>
<name>A0A449A5J4_9BACT</name>
<dbReference type="InterPro" id="IPR036188">
    <property type="entry name" value="FAD/NAD-bd_sf"/>
</dbReference>
<gene>
    <name evidence="2" type="primary">thiO</name>
    <name evidence="2" type="ORF">NCTC10166_00475</name>
</gene>
<evidence type="ECO:0000313" key="2">
    <source>
        <dbReference type="EMBL" id="VEU59497.1"/>
    </source>
</evidence>
<dbReference type="Proteomes" id="UP000289440">
    <property type="component" value="Chromosome"/>
</dbReference>
<protein>
    <submittedName>
        <fullName evidence="2">Glycerol-3-phosphate dehydrogenase</fullName>
        <ecNumber evidence="2">1.4.3.19</ecNumber>
    </submittedName>
</protein>
<dbReference type="Gene3D" id="3.30.9.10">
    <property type="entry name" value="D-Amino Acid Oxidase, subunit A, domain 2"/>
    <property type="match status" value="1"/>
</dbReference>
<dbReference type="GO" id="GO:0043799">
    <property type="term" value="F:glycine oxidase activity"/>
    <property type="evidence" value="ECO:0007669"/>
    <property type="project" value="UniProtKB-EC"/>
</dbReference>